<protein>
    <submittedName>
        <fullName evidence="1">Uncharacterized protein</fullName>
    </submittedName>
</protein>
<dbReference type="AlphaFoldDB" id="A0A0F9N1U3"/>
<reference evidence="1" key="1">
    <citation type="journal article" date="2015" name="Nature">
        <title>Complex archaea that bridge the gap between prokaryotes and eukaryotes.</title>
        <authorList>
            <person name="Spang A."/>
            <person name="Saw J.H."/>
            <person name="Jorgensen S.L."/>
            <person name="Zaremba-Niedzwiedzka K."/>
            <person name="Martijn J."/>
            <person name="Lind A.E."/>
            <person name="van Eijk R."/>
            <person name="Schleper C."/>
            <person name="Guy L."/>
            <person name="Ettema T.J."/>
        </authorList>
    </citation>
    <scope>NUCLEOTIDE SEQUENCE</scope>
</reference>
<sequence>MKEPQNLKGARDALSKQLNEHVGSAYGILTGKGKSWHWHLIVWSDNKNIQFPSIFKGFRVVRYDSCSALGK</sequence>
<comment type="caution">
    <text evidence="1">The sequence shown here is derived from an EMBL/GenBank/DDBJ whole genome shotgun (WGS) entry which is preliminary data.</text>
</comment>
<organism evidence="1">
    <name type="scientific">marine sediment metagenome</name>
    <dbReference type="NCBI Taxonomy" id="412755"/>
    <lineage>
        <taxon>unclassified sequences</taxon>
        <taxon>metagenomes</taxon>
        <taxon>ecological metagenomes</taxon>
    </lineage>
</organism>
<gene>
    <name evidence="1" type="ORF">LCGC14_1316140</name>
</gene>
<proteinExistence type="predicted"/>
<accession>A0A0F9N1U3</accession>
<evidence type="ECO:0000313" key="1">
    <source>
        <dbReference type="EMBL" id="KKM82775.1"/>
    </source>
</evidence>
<dbReference type="EMBL" id="LAZR01007809">
    <property type="protein sequence ID" value="KKM82775.1"/>
    <property type="molecule type" value="Genomic_DNA"/>
</dbReference>
<name>A0A0F9N1U3_9ZZZZ</name>